<dbReference type="Gene3D" id="3.40.50.150">
    <property type="entry name" value="Vaccinia Virus protein VP39"/>
    <property type="match status" value="1"/>
</dbReference>
<keyword evidence="2" id="KW-0808">Transferase</keyword>
<evidence type="ECO:0000259" key="1">
    <source>
        <dbReference type="Pfam" id="PF13649"/>
    </source>
</evidence>
<proteinExistence type="predicted"/>
<gene>
    <name evidence="2" type="ORF">HKK74_07125</name>
</gene>
<comment type="caution">
    <text evidence="2">The sequence shown here is derived from an EMBL/GenBank/DDBJ whole genome shotgun (WGS) entry which is preliminary data.</text>
</comment>
<dbReference type="GO" id="GO:0032259">
    <property type="term" value="P:methylation"/>
    <property type="evidence" value="ECO:0007669"/>
    <property type="project" value="UniProtKB-KW"/>
</dbReference>
<dbReference type="SUPFAM" id="SSF53335">
    <property type="entry name" value="S-adenosyl-L-methionine-dependent methyltransferases"/>
    <property type="match status" value="1"/>
</dbReference>
<dbReference type="Proteomes" id="UP000805614">
    <property type="component" value="Unassembled WGS sequence"/>
</dbReference>
<reference evidence="2 3" key="1">
    <citation type="submission" date="2020-06" db="EMBL/GenBank/DDBJ databases">
        <title>Actinomadura xiongansis sp. nov., isolated from soil of Baiyangdian.</title>
        <authorList>
            <person name="Zhang X."/>
        </authorList>
    </citation>
    <scope>NUCLEOTIDE SEQUENCE [LARGE SCALE GENOMIC DNA]</scope>
    <source>
        <strain evidence="2 3">HBUM206468</strain>
    </source>
</reference>
<dbReference type="RefSeq" id="WP_187242254.1">
    <property type="nucleotide sequence ID" value="NZ_BAAAOK010000014.1"/>
</dbReference>
<organism evidence="2 3">
    <name type="scientific">Actinomadura alba</name>
    <dbReference type="NCBI Taxonomy" id="406431"/>
    <lineage>
        <taxon>Bacteria</taxon>
        <taxon>Bacillati</taxon>
        <taxon>Actinomycetota</taxon>
        <taxon>Actinomycetes</taxon>
        <taxon>Streptosporangiales</taxon>
        <taxon>Thermomonosporaceae</taxon>
        <taxon>Actinomadura</taxon>
    </lineage>
</organism>
<keyword evidence="3" id="KW-1185">Reference proteome</keyword>
<protein>
    <submittedName>
        <fullName evidence="2">Class I SAM-dependent methyltransferase</fullName>
    </submittedName>
</protein>
<dbReference type="CDD" id="cd02440">
    <property type="entry name" value="AdoMet_MTases"/>
    <property type="match status" value="1"/>
</dbReference>
<keyword evidence="2" id="KW-0489">Methyltransferase</keyword>
<dbReference type="PANTHER" id="PTHR43591:SF110">
    <property type="entry name" value="RHODANESE DOMAIN-CONTAINING PROTEIN"/>
    <property type="match status" value="1"/>
</dbReference>
<dbReference type="EMBL" id="JABVEC010000003">
    <property type="protein sequence ID" value="MBC6465261.1"/>
    <property type="molecule type" value="Genomic_DNA"/>
</dbReference>
<dbReference type="Pfam" id="PF13649">
    <property type="entry name" value="Methyltransf_25"/>
    <property type="match status" value="1"/>
</dbReference>
<dbReference type="InterPro" id="IPR041698">
    <property type="entry name" value="Methyltransf_25"/>
</dbReference>
<evidence type="ECO:0000313" key="2">
    <source>
        <dbReference type="EMBL" id="MBC6465261.1"/>
    </source>
</evidence>
<accession>A0ABR7LKB0</accession>
<dbReference type="InterPro" id="IPR029063">
    <property type="entry name" value="SAM-dependent_MTases_sf"/>
</dbReference>
<feature type="domain" description="Methyltransferase" evidence="1">
    <location>
        <begin position="62"/>
        <end position="156"/>
    </location>
</feature>
<dbReference type="GO" id="GO:0008168">
    <property type="term" value="F:methyltransferase activity"/>
    <property type="evidence" value="ECO:0007669"/>
    <property type="project" value="UniProtKB-KW"/>
</dbReference>
<dbReference type="PANTHER" id="PTHR43591">
    <property type="entry name" value="METHYLTRANSFERASE"/>
    <property type="match status" value="1"/>
</dbReference>
<sequence length="219" mass="23647">MFESGQVHNGPADPKAITIATCGTYDAMAVEYADVTDDYAKFPGLRDEALAFEKMLPLGLPVLDLGCGGGRDSRLLADLGRQIVAADFGMSMLQCARSRSSGQARDLHFVRLDMLELPFPANRFGGVWASGSLLHLPSTAIVSALSEIFRTLAPGGVAAISMRAGAGEGWRVGGTLAGRRWFTLVDPGDFTSQMKRIGFRHIRIRNTGRKDWFVAIGEK</sequence>
<evidence type="ECO:0000313" key="3">
    <source>
        <dbReference type="Proteomes" id="UP000805614"/>
    </source>
</evidence>
<name>A0ABR7LKB0_9ACTN</name>